<accession>A0A9Q3DF49</accession>
<reference evidence="1" key="1">
    <citation type="submission" date="2021-03" db="EMBL/GenBank/DDBJ databases">
        <title>Draft genome sequence of rust myrtle Austropuccinia psidii MF-1, a brazilian biotype.</title>
        <authorList>
            <person name="Quecine M.C."/>
            <person name="Pachon D.M.R."/>
            <person name="Bonatelli M.L."/>
            <person name="Correr F.H."/>
            <person name="Franceschini L.M."/>
            <person name="Leite T.F."/>
            <person name="Margarido G.R.A."/>
            <person name="Almeida C.A."/>
            <person name="Ferrarezi J.A."/>
            <person name="Labate C.A."/>
        </authorList>
    </citation>
    <scope>NUCLEOTIDE SEQUENCE</scope>
    <source>
        <strain evidence="1">MF-1</strain>
    </source>
</reference>
<gene>
    <name evidence="1" type="ORF">O181_040602</name>
</gene>
<dbReference type="AlphaFoldDB" id="A0A9Q3DF49"/>
<organism evidence="1 2">
    <name type="scientific">Austropuccinia psidii MF-1</name>
    <dbReference type="NCBI Taxonomy" id="1389203"/>
    <lineage>
        <taxon>Eukaryota</taxon>
        <taxon>Fungi</taxon>
        <taxon>Dikarya</taxon>
        <taxon>Basidiomycota</taxon>
        <taxon>Pucciniomycotina</taxon>
        <taxon>Pucciniomycetes</taxon>
        <taxon>Pucciniales</taxon>
        <taxon>Sphaerophragmiaceae</taxon>
        <taxon>Austropuccinia</taxon>
    </lineage>
</organism>
<dbReference type="OrthoDB" id="4927525at2759"/>
<name>A0A9Q3DF49_9BASI</name>
<evidence type="ECO:0000313" key="1">
    <source>
        <dbReference type="EMBL" id="MBW0500887.1"/>
    </source>
</evidence>
<evidence type="ECO:0000313" key="2">
    <source>
        <dbReference type="Proteomes" id="UP000765509"/>
    </source>
</evidence>
<comment type="caution">
    <text evidence="1">The sequence shown here is derived from an EMBL/GenBank/DDBJ whole genome shotgun (WGS) entry which is preliminary data.</text>
</comment>
<dbReference type="PANTHER" id="PTHR11439:SF483">
    <property type="entry name" value="PEPTIDE SYNTHASE GLIP-LIKE, PUTATIVE (AFU_ORTHOLOGUE AFUA_3G12920)-RELATED"/>
    <property type="match status" value="1"/>
</dbReference>
<proteinExistence type="predicted"/>
<dbReference type="Proteomes" id="UP000765509">
    <property type="component" value="Unassembled WGS sequence"/>
</dbReference>
<evidence type="ECO:0008006" key="3">
    <source>
        <dbReference type="Google" id="ProtNLM"/>
    </source>
</evidence>
<dbReference type="EMBL" id="AVOT02016042">
    <property type="protein sequence ID" value="MBW0500887.1"/>
    <property type="molecule type" value="Genomic_DNA"/>
</dbReference>
<sequence length="235" mass="26527">MGEGEVALSQTRLTSDIINAYPRKIVRHDSPLPPISMGSPFEREAVVDATPFRSVIGSLAYLVRGTRLDLVFAVNYLARHLMAPTATHWTILDHLVGYLLKTRGHGITLRPGNCSLNLWSDAGWGMRWNDPSQVSYSSWHLVQAVNQLTQPAQDFKKTIFCDNQVAVQVSINNLSCKRMQYLERAFFFVNNVIRKHGVVVKWVTTQEMWADALTKRLSGKSLTQALRFLNVTGNR</sequence>
<dbReference type="PANTHER" id="PTHR11439">
    <property type="entry name" value="GAG-POL-RELATED RETROTRANSPOSON"/>
    <property type="match status" value="1"/>
</dbReference>
<protein>
    <recommendedName>
        <fullName evidence="3">Reverse transcriptase Ty1/copia-type domain-containing protein</fullName>
    </recommendedName>
</protein>
<keyword evidence="2" id="KW-1185">Reference proteome</keyword>